<comment type="caution">
    <text evidence="2">The sequence shown here is derived from an EMBL/GenBank/DDBJ whole genome shotgun (WGS) entry which is preliminary data.</text>
</comment>
<name>A0A409Y8H6_9AGAR</name>
<proteinExistence type="predicted"/>
<keyword evidence="3" id="KW-1185">Reference proteome</keyword>
<evidence type="ECO:0000256" key="1">
    <source>
        <dbReference type="SAM" id="MobiDB-lite"/>
    </source>
</evidence>
<evidence type="ECO:0000313" key="3">
    <source>
        <dbReference type="Proteomes" id="UP000284706"/>
    </source>
</evidence>
<organism evidence="2 3">
    <name type="scientific">Gymnopilus dilepis</name>
    <dbReference type="NCBI Taxonomy" id="231916"/>
    <lineage>
        <taxon>Eukaryota</taxon>
        <taxon>Fungi</taxon>
        <taxon>Dikarya</taxon>
        <taxon>Basidiomycota</taxon>
        <taxon>Agaricomycotina</taxon>
        <taxon>Agaricomycetes</taxon>
        <taxon>Agaricomycetidae</taxon>
        <taxon>Agaricales</taxon>
        <taxon>Agaricineae</taxon>
        <taxon>Hymenogastraceae</taxon>
        <taxon>Gymnopilus</taxon>
    </lineage>
</organism>
<dbReference type="Gene3D" id="6.10.110.10">
    <property type="match status" value="1"/>
</dbReference>
<gene>
    <name evidence="2" type="ORF">CVT26_014013</name>
</gene>
<reference evidence="2 3" key="1">
    <citation type="journal article" date="2018" name="Evol. Lett.">
        <title>Horizontal gene cluster transfer increased hallucinogenic mushroom diversity.</title>
        <authorList>
            <person name="Reynolds H.T."/>
            <person name="Vijayakumar V."/>
            <person name="Gluck-Thaler E."/>
            <person name="Korotkin H.B."/>
            <person name="Matheny P.B."/>
            <person name="Slot J.C."/>
        </authorList>
    </citation>
    <scope>NUCLEOTIDE SEQUENCE [LARGE SCALE GENOMIC DNA]</scope>
    <source>
        <strain evidence="2 3">SRW20</strain>
    </source>
</reference>
<dbReference type="Proteomes" id="UP000284706">
    <property type="component" value="Unassembled WGS sequence"/>
</dbReference>
<sequence length="266" mass="28099">MGKGSSDSEVPRKLPLSQEELRRRVSHVRYDLKTGETLVFPPLTTLEDILAWANRVEECMTEAEIPEEQWSEAALLFIQDSSVSIEMRRGKQRHLDDGFDVWSWKEFLEVLSELLDSRGMLQKLREDHPTAVKVAGAGLVIAGGTVLGPAMVVGGLNSVGFTSTGVATVYYAIGSLATTVQSMFYGGATSGLFSICQSIGATAVSASAGTVISAVGSVVAGVGLIKNGGEGGGEDAGSPKDGEDDPTDFTEATPESSDSEYFDSPP</sequence>
<accession>A0A409Y8H6</accession>
<dbReference type="OrthoDB" id="3068660at2759"/>
<protein>
    <submittedName>
        <fullName evidence="2">Uncharacterized protein</fullName>
    </submittedName>
</protein>
<feature type="compositionally biased region" description="Acidic residues" evidence="1">
    <location>
        <begin position="257"/>
        <end position="266"/>
    </location>
</feature>
<feature type="region of interest" description="Disordered" evidence="1">
    <location>
        <begin position="228"/>
        <end position="266"/>
    </location>
</feature>
<evidence type="ECO:0000313" key="2">
    <source>
        <dbReference type="EMBL" id="PPQ99350.1"/>
    </source>
</evidence>
<dbReference type="EMBL" id="NHYE01001068">
    <property type="protein sequence ID" value="PPQ99350.1"/>
    <property type="molecule type" value="Genomic_DNA"/>
</dbReference>
<dbReference type="InterPro" id="IPR038213">
    <property type="entry name" value="IFI6/IFI27-like_sf"/>
</dbReference>
<dbReference type="AlphaFoldDB" id="A0A409Y8H6"/>
<dbReference type="InParanoid" id="A0A409Y8H6"/>